<dbReference type="InterPro" id="IPR007526">
    <property type="entry name" value="SWIRM"/>
</dbReference>
<evidence type="ECO:0000313" key="11">
    <source>
        <dbReference type="Proteomes" id="UP000541444"/>
    </source>
</evidence>
<dbReference type="Gene3D" id="1.10.10.60">
    <property type="entry name" value="Homeodomain-like"/>
    <property type="match status" value="1"/>
</dbReference>
<dbReference type="AlphaFoldDB" id="A0A7J7NU42"/>
<dbReference type="Pfam" id="PF16495">
    <property type="entry name" value="SWIRM-assoc_1"/>
    <property type="match status" value="1"/>
</dbReference>
<dbReference type="PROSITE" id="PS50090">
    <property type="entry name" value="MYB_LIKE"/>
    <property type="match status" value="1"/>
</dbReference>
<protein>
    <recommendedName>
        <fullName evidence="12">SWI/SNF complex subunit SWI3C</fullName>
    </recommendedName>
</protein>
<evidence type="ECO:0000256" key="5">
    <source>
        <dbReference type="SAM" id="Coils"/>
    </source>
</evidence>
<dbReference type="CDD" id="cd00167">
    <property type="entry name" value="SANT"/>
    <property type="match status" value="1"/>
</dbReference>
<evidence type="ECO:0000259" key="7">
    <source>
        <dbReference type="PROSITE" id="PS50090"/>
    </source>
</evidence>
<reference evidence="10 11" key="1">
    <citation type="journal article" date="2020" name="IScience">
        <title>Genome Sequencing of the Endangered Kingdonia uniflora (Circaeasteraceae, Ranunculales) Reveals Potential Mechanisms of Evolutionary Specialization.</title>
        <authorList>
            <person name="Sun Y."/>
            <person name="Deng T."/>
            <person name="Zhang A."/>
            <person name="Moore M.J."/>
            <person name="Landis J.B."/>
            <person name="Lin N."/>
            <person name="Zhang H."/>
            <person name="Zhang X."/>
            <person name="Huang J."/>
            <person name="Zhang X."/>
            <person name="Sun H."/>
            <person name="Wang H."/>
        </authorList>
    </citation>
    <scope>NUCLEOTIDE SEQUENCE [LARGE SCALE GENOMIC DNA]</scope>
    <source>
        <strain evidence="10">TB1705</strain>
        <tissue evidence="10">Leaf</tissue>
    </source>
</reference>
<gene>
    <name evidence="10" type="ORF">GIB67_031978</name>
</gene>
<dbReference type="InterPro" id="IPR032451">
    <property type="entry name" value="SMARCC_C"/>
</dbReference>
<accession>A0A7J7NU42</accession>
<dbReference type="InterPro" id="IPR017884">
    <property type="entry name" value="SANT_dom"/>
</dbReference>
<feature type="region of interest" description="Disordered" evidence="6">
    <location>
        <begin position="1"/>
        <end position="31"/>
    </location>
</feature>
<dbReference type="OrthoDB" id="118550at2759"/>
<feature type="coiled-coil region" evidence="5">
    <location>
        <begin position="613"/>
        <end position="657"/>
    </location>
</feature>
<evidence type="ECO:0000256" key="3">
    <source>
        <dbReference type="ARBA" id="ARBA00023163"/>
    </source>
</evidence>
<evidence type="ECO:0008006" key="12">
    <source>
        <dbReference type="Google" id="ProtNLM"/>
    </source>
</evidence>
<feature type="region of interest" description="Disordered" evidence="6">
    <location>
        <begin position="532"/>
        <end position="553"/>
    </location>
</feature>
<sequence>MSTTANNNKWRKRKRQSQGPEDDDEDYIEDETINDEDHELLLEEDEDTTNPIITITNNNGVTPYHQESEVLSGGGTRISDFPTAFAHTVNRPHSSVLEIVAAERAVQFPHERNQNPNLLFLENISHGQFQALSAVPVGAPDGSSSMYVCTAPAIMEGRGVVKRYGNGHSHAVPMHADWFFPNSVHRLERQAVPHFFCGKSSDLTPEKYMECRNRIVARYIENPERRLLVTDCQGLVTGVDVHDMNRILRFLDHWGIVNYNAPAPNREPRIGGPYLREEPNGEIQIPSPALRSIYSLIHFDKPKSRIRSADICASPLCHDDDISDLENSIRERLSENHCSFCSRTVTRVYYQSQKEVDALLCSDCFHEGRFIVGHSSIDFIRADPTKEYFDFDGDNWTDQETLLLLEAVEVYVDNWNEIAEHVGTKSKAQCILHFIRLPIEDDLLETVEVPSQSVALSTPKEEHGRQHSNPNGDSAGIHLQELGSGSSLPFTNHGNPAMALVAFLASAVGPRVAAACAHASLATLSKEEIDLERNSSQLGDSREGGPHGSVAGISQRNDENVAVHGSSSGNNTIPTQLPIKIVKEAAKCGLAAAASKAKLFADHEEREIQRMTASIVNQQLKRLELKLKQFAEVETLLVKESEQVERTRQRIATERARVISTGFLPSVPVTATTSIPGAMNNGLNNMQMSALHLQTNMGYGVGQQQTHQHMSFMPLQQQQPMYAYGPRLPLSAIHPSSSGPSSNNVMFNAPLQGNNVSTNLGHHPMLRPVSSASNLNVG</sequence>
<dbReference type="InterPro" id="IPR009057">
    <property type="entry name" value="Homeodomain-like_sf"/>
</dbReference>
<feature type="domain" description="SWIRM" evidence="8">
    <location>
        <begin position="170"/>
        <end position="268"/>
    </location>
</feature>
<comment type="caution">
    <text evidence="10">The sequence shown here is derived from an EMBL/GenBank/DDBJ whole genome shotgun (WGS) entry which is preliminary data.</text>
</comment>
<dbReference type="Gene3D" id="1.10.10.10">
    <property type="entry name" value="Winged helix-like DNA-binding domain superfamily/Winged helix DNA-binding domain"/>
    <property type="match status" value="1"/>
</dbReference>
<dbReference type="PROSITE" id="PS50934">
    <property type="entry name" value="SWIRM"/>
    <property type="match status" value="1"/>
</dbReference>
<dbReference type="Pfam" id="PF00249">
    <property type="entry name" value="Myb_DNA-binding"/>
    <property type="match status" value="1"/>
</dbReference>
<dbReference type="GO" id="GO:0005634">
    <property type="term" value="C:nucleus"/>
    <property type="evidence" value="ECO:0007669"/>
    <property type="project" value="UniProtKB-ARBA"/>
</dbReference>
<organism evidence="10 11">
    <name type="scientific">Kingdonia uniflora</name>
    <dbReference type="NCBI Taxonomy" id="39325"/>
    <lineage>
        <taxon>Eukaryota</taxon>
        <taxon>Viridiplantae</taxon>
        <taxon>Streptophyta</taxon>
        <taxon>Embryophyta</taxon>
        <taxon>Tracheophyta</taxon>
        <taxon>Spermatophyta</taxon>
        <taxon>Magnoliopsida</taxon>
        <taxon>Ranunculales</taxon>
        <taxon>Circaeasteraceae</taxon>
        <taxon>Kingdonia</taxon>
    </lineage>
</organism>
<keyword evidence="2" id="KW-0238">DNA-binding</keyword>
<keyword evidence="1" id="KW-0805">Transcription regulation</keyword>
<keyword evidence="4" id="KW-0539">Nucleus</keyword>
<dbReference type="EMBL" id="JACGCM010000580">
    <property type="protein sequence ID" value="KAF6170570.1"/>
    <property type="molecule type" value="Genomic_DNA"/>
</dbReference>
<feature type="region of interest" description="Disordered" evidence="6">
    <location>
        <begin position="454"/>
        <end position="477"/>
    </location>
</feature>
<keyword evidence="11" id="KW-1185">Reference proteome</keyword>
<dbReference type="PROSITE" id="PS51293">
    <property type="entry name" value="SANT"/>
    <property type="match status" value="1"/>
</dbReference>
<dbReference type="PANTHER" id="PTHR12802">
    <property type="entry name" value="SWI/SNF COMPLEX-RELATED"/>
    <property type="match status" value="1"/>
</dbReference>
<dbReference type="FunFam" id="1.10.10.10:FF:000020">
    <property type="entry name" value="SWI/SNF complex subunit SMARCC2 isoform c"/>
    <property type="match status" value="1"/>
</dbReference>
<dbReference type="SUPFAM" id="SSF46689">
    <property type="entry name" value="Homeodomain-like"/>
    <property type="match status" value="2"/>
</dbReference>
<evidence type="ECO:0000259" key="9">
    <source>
        <dbReference type="PROSITE" id="PS51293"/>
    </source>
</evidence>
<dbReference type="PANTHER" id="PTHR12802:SF61">
    <property type="entry name" value="SWI_SNF COMPLEX SUBUNIT SWI3C"/>
    <property type="match status" value="1"/>
</dbReference>
<dbReference type="Pfam" id="PF04433">
    <property type="entry name" value="SWIRM"/>
    <property type="match status" value="1"/>
</dbReference>
<dbReference type="SMART" id="SM00717">
    <property type="entry name" value="SANT"/>
    <property type="match status" value="1"/>
</dbReference>
<feature type="domain" description="SANT" evidence="9">
    <location>
        <begin position="394"/>
        <end position="442"/>
    </location>
</feature>
<dbReference type="InterPro" id="IPR001005">
    <property type="entry name" value="SANT/Myb"/>
</dbReference>
<evidence type="ECO:0000256" key="4">
    <source>
        <dbReference type="ARBA" id="ARBA00023242"/>
    </source>
</evidence>
<keyword evidence="3" id="KW-0804">Transcription</keyword>
<evidence type="ECO:0000313" key="10">
    <source>
        <dbReference type="EMBL" id="KAF6170570.1"/>
    </source>
</evidence>
<evidence type="ECO:0000256" key="1">
    <source>
        <dbReference type="ARBA" id="ARBA00023015"/>
    </source>
</evidence>
<proteinExistence type="predicted"/>
<feature type="domain" description="Myb-like" evidence="7">
    <location>
        <begin position="395"/>
        <end position="438"/>
    </location>
</feature>
<dbReference type="FunFam" id="1.10.10.60:FF:000014">
    <property type="entry name" value="SWI/SNF complex subunit SMARCC2 isoform C"/>
    <property type="match status" value="1"/>
</dbReference>
<keyword evidence="5" id="KW-0175">Coiled coil</keyword>
<feature type="compositionally biased region" description="Acidic residues" evidence="6">
    <location>
        <begin position="20"/>
        <end position="31"/>
    </location>
</feature>
<name>A0A7J7NU42_9MAGN</name>
<evidence type="ECO:0000256" key="6">
    <source>
        <dbReference type="SAM" id="MobiDB-lite"/>
    </source>
</evidence>
<dbReference type="Proteomes" id="UP000541444">
    <property type="component" value="Unassembled WGS sequence"/>
</dbReference>
<evidence type="ECO:0000259" key="8">
    <source>
        <dbReference type="PROSITE" id="PS50934"/>
    </source>
</evidence>
<evidence type="ECO:0000256" key="2">
    <source>
        <dbReference type="ARBA" id="ARBA00023125"/>
    </source>
</evidence>
<dbReference type="InterPro" id="IPR036388">
    <property type="entry name" value="WH-like_DNA-bd_sf"/>
</dbReference>
<dbReference type="GO" id="GO:0003677">
    <property type="term" value="F:DNA binding"/>
    <property type="evidence" value="ECO:0007669"/>
    <property type="project" value="UniProtKB-KW"/>
</dbReference>